<evidence type="ECO:0000313" key="9">
    <source>
        <dbReference type="Proteomes" id="UP000178017"/>
    </source>
</evidence>
<dbReference type="FunFam" id="2.30.42.10:FF:000063">
    <property type="entry name" value="Peptidase, S41 family"/>
    <property type="match status" value="1"/>
</dbReference>
<dbReference type="CDD" id="cd06782">
    <property type="entry name" value="cpPDZ_CPP-like"/>
    <property type="match status" value="1"/>
</dbReference>
<dbReference type="Pfam" id="PF22694">
    <property type="entry name" value="CtpB_N-like"/>
    <property type="match status" value="1"/>
</dbReference>
<dbReference type="NCBIfam" id="TIGR00225">
    <property type="entry name" value="prc"/>
    <property type="match status" value="1"/>
</dbReference>
<evidence type="ECO:0000256" key="4">
    <source>
        <dbReference type="ARBA" id="ARBA00022825"/>
    </source>
</evidence>
<evidence type="ECO:0000259" key="7">
    <source>
        <dbReference type="PROSITE" id="PS50106"/>
    </source>
</evidence>
<protein>
    <recommendedName>
        <fullName evidence="7">PDZ domain-containing protein</fullName>
    </recommendedName>
</protein>
<dbReference type="SUPFAM" id="SSF52096">
    <property type="entry name" value="ClpP/crotonase"/>
    <property type="match status" value="1"/>
</dbReference>
<organism evidence="8 9">
    <name type="scientific">Candidatus Daviesbacteria bacterium RIFCSPLOWO2_01_FULL_40_24</name>
    <dbReference type="NCBI Taxonomy" id="1797787"/>
    <lineage>
        <taxon>Bacteria</taxon>
        <taxon>Candidatus Daviesiibacteriota</taxon>
    </lineage>
</organism>
<dbReference type="InterPro" id="IPR004447">
    <property type="entry name" value="Peptidase_S41A"/>
</dbReference>
<sequence>MEKIRKFIAQLNGWTVLIVILTFILGWQLGHRDYNLSFKNYKPDFKITNQAPSNQEVTIDFKLFWDTWDLVSRKYIDKSAIDPQKMYYGAIQGMVAAIGDPYTTFLPPQAQKTTKEQLQGSFDGVGMQLGYNKDKRLVVIAPLKDTPAEAAGVKAGDLILKIGDRDTATLSLPEAVSLIRGPKGTQVKLNVFSENETKPKDLSITRDTIVVKTVAVEEKVAGGVTPESPADEKTTKSGKKVAYMRISGFGEKTKDEWDAAVSEALSIGPQGVIVDVRNNPGGFLDGAVYIASEFLDSGTIVIQEDYQGNKQVQTVIRAGKLLKLPVVVLINKGSASASEILAGAIQDRKRGTLIGEQSFGKGTIQSAEDLPQGTGIHITTAKWLTPNERWIHSIGLTPDVKIENDADPKLDEQLEKALEVLDK</sequence>
<feature type="transmembrane region" description="Helical" evidence="6">
    <location>
        <begin position="12"/>
        <end position="30"/>
    </location>
</feature>
<dbReference type="EMBL" id="MFDO01000009">
    <property type="protein sequence ID" value="OGE65753.1"/>
    <property type="molecule type" value="Genomic_DNA"/>
</dbReference>
<evidence type="ECO:0000256" key="5">
    <source>
        <dbReference type="RuleBase" id="RU004404"/>
    </source>
</evidence>
<keyword evidence="4 5" id="KW-0720">Serine protease</keyword>
<dbReference type="GO" id="GO:0030288">
    <property type="term" value="C:outer membrane-bounded periplasmic space"/>
    <property type="evidence" value="ECO:0007669"/>
    <property type="project" value="TreeGrafter"/>
</dbReference>
<evidence type="ECO:0000313" key="8">
    <source>
        <dbReference type="EMBL" id="OGE65753.1"/>
    </source>
</evidence>
<dbReference type="GO" id="GO:0007165">
    <property type="term" value="P:signal transduction"/>
    <property type="evidence" value="ECO:0007669"/>
    <property type="project" value="TreeGrafter"/>
</dbReference>
<dbReference type="PANTHER" id="PTHR32060">
    <property type="entry name" value="TAIL-SPECIFIC PROTEASE"/>
    <property type="match status" value="1"/>
</dbReference>
<dbReference type="GO" id="GO:0008236">
    <property type="term" value="F:serine-type peptidase activity"/>
    <property type="evidence" value="ECO:0007669"/>
    <property type="project" value="UniProtKB-KW"/>
</dbReference>
<keyword evidence="6" id="KW-0472">Membrane</keyword>
<feature type="domain" description="PDZ" evidence="7">
    <location>
        <begin position="119"/>
        <end position="180"/>
    </location>
</feature>
<dbReference type="InterPro" id="IPR036034">
    <property type="entry name" value="PDZ_sf"/>
</dbReference>
<dbReference type="SUPFAM" id="SSF50156">
    <property type="entry name" value="PDZ domain-like"/>
    <property type="match status" value="1"/>
</dbReference>
<dbReference type="Gene3D" id="2.30.42.10">
    <property type="match status" value="1"/>
</dbReference>
<gene>
    <name evidence="8" type="ORF">A3B49_02770</name>
</gene>
<keyword evidence="6" id="KW-0812">Transmembrane</keyword>
<dbReference type="GO" id="GO:0004175">
    <property type="term" value="F:endopeptidase activity"/>
    <property type="evidence" value="ECO:0007669"/>
    <property type="project" value="TreeGrafter"/>
</dbReference>
<name>A0A1F5MK75_9BACT</name>
<reference evidence="8 9" key="1">
    <citation type="journal article" date="2016" name="Nat. Commun.">
        <title>Thousands of microbial genomes shed light on interconnected biogeochemical processes in an aquifer system.</title>
        <authorList>
            <person name="Anantharaman K."/>
            <person name="Brown C.T."/>
            <person name="Hug L.A."/>
            <person name="Sharon I."/>
            <person name="Castelle C.J."/>
            <person name="Probst A.J."/>
            <person name="Thomas B.C."/>
            <person name="Singh A."/>
            <person name="Wilkins M.J."/>
            <person name="Karaoz U."/>
            <person name="Brodie E.L."/>
            <person name="Williams K.H."/>
            <person name="Hubbard S.S."/>
            <person name="Banfield J.F."/>
        </authorList>
    </citation>
    <scope>NUCLEOTIDE SEQUENCE [LARGE SCALE GENOMIC DNA]</scope>
</reference>
<evidence type="ECO:0000256" key="1">
    <source>
        <dbReference type="ARBA" id="ARBA00009179"/>
    </source>
</evidence>
<dbReference type="Gene3D" id="3.30.750.44">
    <property type="match status" value="1"/>
</dbReference>
<proteinExistence type="inferred from homology"/>
<dbReference type="Pfam" id="PF03572">
    <property type="entry name" value="Peptidase_S41"/>
    <property type="match status" value="1"/>
</dbReference>
<dbReference type="InterPro" id="IPR001478">
    <property type="entry name" value="PDZ"/>
</dbReference>
<comment type="caution">
    <text evidence="8">The sequence shown here is derived from an EMBL/GenBank/DDBJ whole genome shotgun (WGS) entry which is preliminary data.</text>
</comment>
<accession>A0A1F5MK75</accession>
<dbReference type="InterPro" id="IPR029045">
    <property type="entry name" value="ClpP/crotonase-like_dom_sf"/>
</dbReference>
<evidence type="ECO:0000256" key="6">
    <source>
        <dbReference type="SAM" id="Phobius"/>
    </source>
</evidence>
<dbReference type="InterPro" id="IPR055210">
    <property type="entry name" value="CtpA/B_N"/>
</dbReference>
<dbReference type="Proteomes" id="UP000178017">
    <property type="component" value="Unassembled WGS sequence"/>
</dbReference>
<dbReference type="GO" id="GO:0006508">
    <property type="term" value="P:proteolysis"/>
    <property type="evidence" value="ECO:0007669"/>
    <property type="project" value="UniProtKB-KW"/>
</dbReference>
<dbReference type="SMART" id="SM00245">
    <property type="entry name" value="TSPc"/>
    <property type="match status" value="1"/>
</dbReference>
<evidence type="ECO:0000256" key="2">
    <source>
        <dbReference type="ARBA" id="ARBA00022670"/>
    </source>
</evidence>
<dbReference type="Gene3D" id="3.90.226.10">
    <property type="entry name" value="2-enoyl-CoA Hydratase, Chain A, domain 1"/>
    <property type="match status" value="1"/>
</dbReference>
<keyword evidence="3 5" id="KW-0378">Hydrolase</keyword>
<keyword evidence="6" id="KW-1133">Transmembrane helix</keyword>
<dbReference type="InterPro" id="IPR005151">
    <property type="entry name" value="Tail-specific_protease"/>
</dbReference>
<keyword evidence="2 5" id="KW-0645">Protease</keyword>
<comment type="similarity">
    <text evidence="1 5">Belongs to the peptidase S41A family.</text>
</comment>
<evidence type="ECO:0000256" key="3">
    <source>
        <dbReference type="ARBA" id="ARBA00022801"/>
    </source>
</evidence>
<dbReference type="SMART" id="SM00228">
    <property type="entry name" value="PDZ"/>
    <property type="match status" value="1"/>
</dbReference>
<dbReference type="Pfam" id="PF00595">
    <property type="entry name" value="PDZ"/>
    <property type="match status" value="1"/>
</dbReference>
<dbReference type="PANTHER" id="PTHR32060:SF30">
    <property type="entry name" value="CARBOXY-TERMINAL PROCESSING PROTEASE CTPA"/>
    <property type="match status" value="1"/>
</dbReference>
<dbReference type="PROSITE" id="PS50106">
    <property type="entry name" value="PDZ"/>
    <property type="match status" value="1"/>
</dbReference>
<dbReference type="CDD" id="cd07560">
    <property type="entry name" value="Peptidase_S41_CPP"/>
    <property type="match status" value="1"/>
</dbReference>
<dbReference type="AlphaFoldDB" id="A0A1F5MK75"/>